<feature type="binding site" evidence="7">
    <location>
        <position position="98"/>
    </location>
    <ligand>
        <name>Fe cation</name>
        <dbReference type="ChEBI" id="CHEBI:24875"/>
    </ligand>
</feature>
<keyword evidence="3 7" id="KW-0847">Vitamin C</keyword>
<evidence type="ECO:0000256" key="5">
    <source>
        <dbReference type="ARBA" id="ARBA00023002"/>
    </source>
</evidence>
<dbReference type="InterPro" id="IPR023550">
    <property type="entry name" value="PKHD_hydroxylase"/>
</dbReference>
<dbReference type="SMART" id="SM00702">
    <property type="entry name" value="P4Hc"/>
    <property type="match status" value="1"/>
</dbReference>
<accession>A0A318JGC2</accession>
<dbReference type="EMBL" id="QJKC01000009">
    <property type="protein sequence ID" value="PXX46354.1"/>
    <property type="molecule type" value="Genomic_DNA"/>
</dbReference>
<dbReference type="PROSITE" id="PS51471">
    <property type="entry name" value="FE2OG_OXY"/>
    <property type="match status" value="1"/>
</dbReference>
<comment type="cofactor">
    <cofactor evidence="7">
        <name>Fe(2+)</name>
        <dbReference type="ChEBI" id="CHEBI:29033"/>
    </cofactor>
    <text evidence="7">Binds 1 Fe(2+) ion per subunit.</text>
</comment>
<dbReference type="PANTHER" id="PTHR41536:SF1">
    <property type="entry name" value="PKHD-TYPE HYDROXYLASE YBIX"/>
    <property type="match status" value="1"/>
</dbReference>
<gene>
    <name evidence="9" type="ORF">DFR38_109196</name>
</gene>
<evidence type="ECO:0000256" key="7">
    <source>
        <dbReference type="HAMAP-Rule" id="MF_00657"/>
    </source>
</evidence>
<sequence>MLLHIPDVLTPEELAHGRMLLSQADWADGRITAGSQSAQVKRNLQLPQHLEIARELQAMVEAALKRNTLFFSAALPKTVFPPLFNCYQGGMDFGNHVDNAVRSHPFDQSWVRTDVSCTLFFSQPDEYDGGELVVEDTYGLHSVKLPAGDMVLYPSTSLHRVEPVSRGARIASFFWTQSMIRDDAKRGLLFDMDMAISRLRQQHGDTAELVTLTANYHNLLRMWADL</sequence>
<dbReference type="InterPro" id="IPR006620">
    <property type="entry name" value="Pro_4_hyd_alph"/>
</dbReference>
<keyword evidence="2 7" id="KW-0479">Metal-binding</keyword>
<dbReference type="HAMAP" id="MF_00657">
    <property type="entry name" value="Hydroxyl_YbiX"/>
    <property type="match status" value="1"/>
</dbReference>
<dbReference type="Gene3D" id="4.10.860.20">
    <property type="entry name" value="Rabenosyn, Rab binding domain"/>
    <property type="match status" value="1"/>
</dbReference>
<protein>
    <submittedName>
        <fullName evidence="9">PKHD-type hydroxylase</fullName>
    </submittedName>
</protein>
<keyword evidence="4 7" id="KW-0223">Dioxygenase</keyword>
<dbReference type="OrthoDB" id="9812472at2"/>
<evidence type="ECO:0000256" key="6">
    <source>
        <dbReference type="ARBA" id="ARBA00023004"/>
    </source>
</evidence>
<keyword evidence="5 7" id="KW-0560">Oxidoreductase</keyword>
<dbReference type="InterPro" id="IPR005123">
    <property type="entry name" value="Oxoglu/Fe-dep_dioxygenase_dom"/>
</dbReference>
<evidence type="ECO:0000256" key="4">
    <source>
        <dbReference type="ARBA" id="ARBA00022964"/>
    </source>
</evidence>
<dbReference type="InterPro" id="IPR041097">
    <property type="entry name" value="PKHD_C"/>
</dbReference>
<dbReference type="AlphaFoldDB" id="A0A318JGC2"/>
<dbReference type="GO" id="GO:0016706">
    <property type="term" value="F:2-oxoglutarate-dependent dioxygenase activity"/>
    <property type="evidence" value="ECO:0007669"/>
    <property type="project" value="UniProtKB-UniRule"/>
</dbReference>
<dbReference type="PANTHER" id="PTHR41536">
    <property type="entry name" value="PKHD-TYPE HYDROXYLASE YBIX"/>
    <property type="match status" value="1"/>
</dbReference>
<dbReference type="NCBIfam" id="NF003975">
    <property type="entry name" value="PRK05467.1-4"/>
    <property type="match status" value="1"/>
</dbReference>
<feature type="binding site" evidence="7">
    <location>
        <position position="169"/>
    </location>
    <ligand>
        <name>2-oxoglutarate</name>
        <dbReference type="ChEBI" id="CHEBI:16810"/>
    </ligand>
</feature>
<dbReference type="NCBIfam" id="NF003974">
    <property type="entry name" value="PRK05467.1-3"/>
    <property type="match status" value="1"/>
</dbReference>
<feature type="binding site" evidence="7">
    <location>
        <position position="96"/>
    </location>
    <ligand>
        <name>Fe cation</name>
        <dbReference type="ChEBI" id="CHEBI:24875"/>
    </ligand>
</feature>
<evidence type="ECO:0000313" key="10">
    <source>
        <dbReference type="Proteomes" id="UP000248395"/>
    </source>
</evidence>
<name>A0A318JGC2_9NEIS</name>
<evidence type="ECO:0000256" key="2">
    <source>
        <dbReference type="ARBA" id="ARBA00022723"/>
    </source>
</evidence>
<dbReference type="GO" id="GO:0006974">
    <property type="term" value="P:DNA damage response"/>
    <property type="evidence" value="ECO:0007669"/>
    <property type="project" value="TreeGrafter"/>
</dbReference>
<reference evidence="9 10" key="1">
    <citation type="submission" date="2018-05" db="EMBL/GenBank/DDBJ databases">
        <title>Genomic Encyclopedia of Type Strains, Phase IV (KMG-IV): sequencing the most valuable type-strain genomes for metagenomic binning, comparative biology and taxonomic classification.</title>
        <authorList>
            <person name="Goeker M."/>
        </authorList>
    </citation>
    <scope>NUCLEOTIDE SEQUENCE [LARGE SCALE GENOMIC DNA]</scope>
    <source>
        <strain evidence="9 10">DSM 25134</strain>
    </source>
</reference>
<feature type="binding site" evidence="7">
    <location>
        <position position="159"/>
    </location>
    <ligand>
        <name>Fe cation</name>
        <dbReference type="ChEBI" id="CHEBI:24875"/>
    </ligand>
</feature>
<dbReference type="Proteomes" id="UP000248395">
    <property type="component" value="Unassembled WGS sequence"/>
</dbReference>
<keyword evidence="10" id="KW-1185">Reference proteome</keyword>
<evidence type="ECO:0000259" key="8">
    <source>
        <dbReference type="PROSITE" id="PS51471"/>
    </source>
</evidence>
<comment type="caution">
    <text evidence="9">The sequence shown here is derived from an EMBL/GenBank/DDBJ whole genome shotgun (WGS) entry which is preliminary data.</text>
</comment>
<dbReference type="RefSeq" id="WP_059286434.1">
    <property type="nucleotide sequence ID" value="NZ_LNQU01000079.1"/>
</dbReference>
<evidence type="ECO:0000256" key="3">
    <source>
        <dbReference type="ARBA" id="ARBA00022896"/>
    </source>
</evidence>
<organism evidence="9 10">
    <name type="scientific">Aquitalea magnusonii</name>
    <dbReference type="NCBI Taxonomy" id="332411"/>
    <lineage>
        <taxon>Bacteria</taxon>
        <taxon>Pseudomonadati</taxon>
        <taxon>Pseudomonadota</taxon>
        <taxon>Betaproteobacteria</taxon>
        <taxon>Neisseriales</taxon>
        <taxon>Chromobacteriaceae</taxon>
        <taxon>Aquitalea</taxon>
    </lineage>
</organism>
<dbReference type="GO" id="GO:0005506">
    <property type="term" value="F:iron ion binding"/>
    <property type="evidence" value="ECO:0007669"/>
    <property type="project" value="UniProtKB-UniRule"/>
</dbReference>
<feature type="domain" description="Fe2OG dioxygenase" evidence="8">
    <location>
        <begin position="78"/>
        <end position="178"/>
    </location>
</feature>
<evidence type="ECO:0000313" key="9">
    <source>
        <dbReference type="EMBL" id="PXX46354.1"/>
    </source>
</evidence>
<dbReference type="InterPro" id="IPR044862">
    <property type="entry name" value="Pro_4_hyd_alph_FE2OG_OXY"/>
</dbReference>
<keyword evidence="6 7" id="KW-0408">Iron</keyword>
<proteinExistence type="inferred from homology"/>
<dbReference type="GO" id="GO:0031418">
    <property type="term" value="F:L-ascorbic acid binding"/>
    <property type="evidence" value="ECO:0007669"/>
    <property type="project" value="UniProtKB-KW"/>
</dbReference>
<dbReference type="Gene3D" id="2.60.120.620">
    <property type="entry name" value="q2cbj1_9rhob like domain"/>
    <property type="match status" value="1"/>
</dbReference>
<dbReference type="Pfam" id="PF13640">
    <property type="entry name" value="2OG-FeII_Oxy_3"/>
    <property type="match status" value="1"/>
</dbReference>
<evidence type="ECO:0000256" key="1">
    <source>
        <dbReference type="ARBA" id="ARBA00001961"/>
    </source>
</evidence>
<dbReference type="GO" id="GO:0006879">
    <property type="term" value="P:intracellular iron ion homeostasis"/>
    <property type="evidence" value="ECO:0007669"/>
    <property type="project" value="TreeGrafter"/>
</dbReference>
<dbReference type="Pfam" id="PF18331">
    <property type="entry name" value="PKHD_C"/>
    <property type="match status" value="1"/>
</dbReference>
<comment type="cofactor">
    <cofactor evidence="1 7">
        <name>L-ascorbate</name>
        <dbReference type="ChEBI" id="CHEBI:38290"/>
    </cofactor>
</comment>